<sequence>MNRTLLATAVTTAAVLVPASGAFAADGTAPLKVKGTPSKNTELTFPLPDGWRNGAGDNRGVYRRTTTIGNATCEVSVVTRGQTSPLGLTRKGSTVSLRFDGSPVSFKALQRGDGWYRSSTTVDTTVTPLGWKATGAAELDVAEDAIVVLAQGHAVVTGATTDAERSQCATAARGQLAQGLRTILDGVDLQPR</sequence>
<accession>A0A9X3NE55</accession>
<name>A0A9X3NE55_9ACTN</name>
<feature type="chain" id="PRO_5040876847" description="Secreted protein" evidence="1">
    <location>
        <begin position="25"/>
        <end position="192"/>
    </location>
</feature>
<dbReference type="Proteomes" id="UP001147653">
    <property type="component" value="Unassembled WGS sequence"/>
</dbReference>
<reference evidence="2" key="1">
    <citation type="submission" date="2022-10" db="EMBL/GenBank/DDBJ databases">
        <title>The WGS of Solirubrobacter phytolaccae KCTC 29190.</title>
        <authorList>
            <person name="Jiang Z."/>
        </authorList>
    </citation>
    <scope>NUCLEOTIDE SEQUENCE</scope>
    <source>
        <strain evidence="2">KCTC 29190</strain>
    </source>
</reference>
<feature type="signal peptide" evidence="1">
    <location>
        <begin position="1"/>
        <end position="24"/>
    </location>
</feature>
<protein>
    <recommendedName>
        <fullName evidence="4">Secreted protein</fullName>
    </recommendedName>
</protein>
<evidence type="ECO:0000313" key="2">
    <source>
        <dbReference type="EMBL" id="MDA0184823.1"/>
    </source>
</evidence>
<gene>
    <name evidence="2" type="ORF">OJ997_31260</name>
</gene>
<comment type="caution">
    <text evidence="2">The sequence shown here is derived from an EMBL/GenBank/DDBJ whole genome shotgun (WGS) entry which is preliminary data.</text>
</comment>
<evidence type="ECO:0000256" key="1">
    <source>
        <dbReference type="SAM" id="SignalP"/>
    </source>
</evidence>
<keyword evidence="3" id="KW-1185">Reference proteome</keyword>
<evidence type="ECO:0000313" key="3">
    <source>
        <dbReference type="Proteomes" id="UP001147653"/>
    </source>
</evidence>
<evidence type="ECO:0008006" key="4">
    <source>
        <dbReference type="Google" id="ProtNLM"/>
    </source>
</evidence>
<dbReference type="EMBL" id="JAPDDP010000088">
    <property type="protein sequence ID" value="MDA0184823.1"/>
    <property type="molecule type" value="Genomic_DNA"/>
</dbReference>
<keyword evidence="1" id="KW-0732">Signal</keyword>
<organism evidence="2 3">
    <name type="scientific">Solirubrobacter phytolaccae</name>
    <dbReference type="NCBI Taxonomy" id="1404360"/>
    <lineage>
        <taxon>Bacteria</taxon>
        <taxon>Bacillati</taxon>
        <taxon>Actinomycetota</taxon>
        <taxon>Thermoleophilia</taxon>
        <taxon>Solirubrobacterales</taxon>
        <taxon>Solirubrobacteraceae</taxon>
        <taxon>Solirubrobacter</taxon>
    </lineage>
</organism>
<dbReference type="RefSeq" id="WP_270029281.1">
    <property type="nucleotide sequence ID" value="NZ_JAPDDP010000088.1"/>
</dbReference>
<dbReference type="AlphaFoldDB" id="A0A9X3NE55"/>
<proteinExistence type="predicted"/>